<evidence type="ECO:0000256" key="5">
    <source>
        <dbReference type="ARBA" id="ARBA00022692"/>
    </source>
</evidence>
<keyword evidence="5" id="KW-0812">Transmembrane</keyword>
<comment type="subcellular location">
    <subcellularLocation>
        <location evidence="2">Membrane</location>
    </subcellularLocation>
</comment>
<comment type="cofactor">
    <cofactor evidence="1">
        <name>heme</name>
        <dbReference type="ChEBI" id="CHEBI:30413"/>
    </cofactor>
</comment>
<dbReference type="GeneID" id="18920169"/>
<dbReference type="PANTHER" id="PTHR46300">
    <property type="entry name" value="P450, PUTATIVE (EUROFUNG)-RELATED-RELATED"/>
    <property type="match status" value="1"/>
</dbReference>
<comment type="similarity">
    <text evidence="3">Belongs to the cytochrome P450 family.</text>
</comment>
<keyword evidence="7" id="KW-1133">Transmembrane helix</keyword>
<organism evidence="12 13">
    <name type="scientific">Phanerochaete carnosa (strain HHB-10118-sp)</name>
    <name type="common">White-rot fungus</name>
    <name type="synonym">Peniophora carnosa</name>
    <dbReference type="NCBI Taxonomy" id="650164"/>
    <lineage>
        <taxon>Eukaryota</taxon>
        <taxon>Fungi</taxon>
        <taxon>Dikarya</taxon>
        <taxon>Basidiomycota</taxon>
        <taxon>Agaricomycotina</taxon>
        <taxon>Agaricomycetes</taxon>
        <taxon>Polyporales</taxon>
        <taxon>Phanerochaetaceae</taxon>
        <taxon>Phanerochaete</taxon>
    </lineage>
</organism>
<gene>
    <name evidence="12" type="ORF">PHACADRAFT_61472</name>
</gene>
<dbReference type="Gene3D" id="1.10.630.10">
    <property type="entry name" value="Cytochrome P450"/>
    <property type="match status" value="1"/>
</dbReference>
<dbReference type="GO" id="GO:0005506">
    <property type="term" value="F:iron ion binding"/>
    <property type="evidence" value="ECO:0007669"/>
    <property type="project" value="InterPro"/>
</dbReference>
<protein>
    <recommendedName>
        <fullName evidence="14">Cytochrome P450</fullName>
    </recommendedName>
</protein>
<keyword evidence="4" id="KW-0349">Heme</keyword>
<dbReference type="EMBL" id="JH930472">
    <property type="protein sequence ID" value="EKM55852.1"/>
    <property type="molecule type" value="Genomic_DNA"/>
</dbReference>
<dbReference type="RefSeq" id="XP_007396162.1">
    <property type="nucleotide sequence ID" value="XM_007396100.1"/>
</dbReference>
<sequence length="74" mass="8609">RLKRPLGPKSLPIIGNIFDMPKAREWLTYARWSREYGTAQIVHLRVFNTSIFVLSSTKPVNDLLCKRSSIYSDR</sequence>
<evidence type="ECO:0000313" key="12">
    <source>
        <dbReference type="EMBL" id="EKM55852.1"/>
    </source>
</evidence>
<name>K5WZE1_PHACS</name>
<feature type="non-terminal residue" evidence="12">
    <location>
        <position position="74"/>
    </location>
</feature>
<keyword evidence="10" id="KW-0503">Monooxygenase</keyword>
<dbReference type="GO" id="GO:0020037">
    <property type="term" value="F:heme binding"/>
    <property type="evidence" value="ECO:0007669"/>
    <property type="project" value="InterPro"/>
</dbReference>
<dbReference type="GO" id="GO:0016705">
    <property type="term" value="F:oxidoreductase activity, acting on paired donors, with incorporation or reduction of molecular oxygen"/>
    <property type="evidence" value="ECO:0007669"/>
    <property type="project" value="InterPro"/>
</dbReference>
<keyword evidence="6" id="KW-0479">Metal-binding</keyword>
<evidence type="ECO:0000256" key="6">
    <source>
        <dbReference type="ARBA" id="ARBA00022723"/>
    </source>
</evidence>
<reference evidence="12 13" key="1">
    <citation type="journal article" date="2012" name="BMC Genomics">
        <title>Comparative genomics of the white-rot fungi, Phanerochaete carnosa and P. chrysosporium, to elucidate the genetic basis of the distinct wood types they colonize.</title>
        <authorList>
            <person name="Suzuki H."/>
            <person name="MacDonald J."/>
            <person name="Syed K."/>
            <person name="Salamov A."/>
            <person name="Hori C."/>
            <person name="Aerts A."/>
            <person name="Henrissat B."/>
            <person name="Wiebenga A."/>
            <person name="vanKuyk P.A."/>
            <person name="Barry K."/>
            <person name="Lindquist E."/>
            <person name="LaButti K."/>
            <person name="Lapidus A."/>
            <person name="Lucas S."/>
            <person name="Coutinho P."/>
            <person name="Gong Y."/>
            <person name="Samejima M."/>
            <person name="Mahadevan R."/>
            <person name="Abou-Zaid M."/>
            <person name="de Vries R.P."/>
            <person name="Igarashi K."/>
            <person name="Yadav J.S."/>
            <person name="Grigoriev I.V."/>
            <person name="Master E.R."/>
        </authorList>
    </citation>
    <scope>NUCLEOTIDE SEQUENCE [LARGE SCALE GENOMIC DNA]</scope>
    <source>
        <strain evidence="12 13">HHB-10118-sp</strain>
    </source>
</reference>
<evidence type="ECO:0000313" key="13">
    <source>
        <dbReference type="Proteomes" id="UP000008370"/>
    </source>
</evidence>
<dbReference type="KEGG" id="pco:PHACADRAFT_61472"/>
<keyword evidence="13" id="KW-1185">Reference proteome</keyword>
<keyword evidence="9" id="KW-0408">Iron</keyword>
<proteinExistence type="inferred from homology"/>
<evidence type="ECO:0008006" key="14">
    <source>
        <dbReference type="Google" id="ProtNLM"/>
    </source>
</evidence>
<evidence type="ECO:0000256" key="1">
    <source>
        <dbReference type="ARBA" id="ARBA00001971"/>
    </source>
</evidence>
<accession>K5WZE1</accession>
<evidence type="ECO:0000256" key="8">
    <source>
        <dbReference type="ARBA" id="ARBA00023002"/>
    </source>
</evidence>
<feature type="non-terminal residue" evidence="12">
    <location>
        <position position="1"/>
    </location>
</feature>
<evidence type="ECO:0000256" key="7">
    <source>
        <dbReference type="ARBA" id="ARBA00022989"/>
    </source>
</evidence>
<dbReference type="SUPFAM" id="SSF48264">
    <property type="entry name" value="Cytochrome P450"/>
    <property type="match status" value="1"/>
</dbReference>
<dbReference type="Proteomes" id="UP000008370">
    <property type="component" value="Unassembled WGS sequence"/>
</dbReference>
<evidence type="ECO:0000256" key="4">
    <source>
        <dbReference type="ARBA" id="ARBA00022617"/>
    </source>
</evidence>
<evidence type="ECO:0000256" key="10">
    <source>
        <dbReference type="ARBA" id="ARBA00023033"/>
    </source>
</evidence>
<dbReference type="InParanoid" id="K5WZE1"/>
<evidence type="ECO:0000256" key="2">
    <source>
        <dbReference type="ARBA" id="ARBA00004370"/>
    </source>
</evidence>
<evidence type="ECO:0000256" key="9">
    <source>
        <dbReference type="ARBA" id="ARBA00023004"/>
    </source>
</evidence>
<dbReference type="GO" id="GO:0004497">
    <property type="term" value="F:monooxygenase activity"/>
    <property type="evidence" value="ECO:0007669"/>
    <property type="project" value="UniProtKB-KW"/>
</dbReference>
<dbReference type="HOGENOM" id="CLU_001570_21_4_1"/>
<dbReference type="InterPro" id="IPR036396">
    <property type="entry name" value="Cyt_P450_sf"/>
</dbReference>
<dbReference type="AlphaFoldDB" id="K5WZE1"/>
<evidence type="ECO:0000256" key="3">
    <source>
        <dbReference type="ARBA" id="ARBA00010617"/>
    </source>
</evidence>
<keyword evidence="11" id="KW-0472">Membrane</keyword>
<dbReference type="InterPro" id="IPR050364">
    <property type="entry name" value="Cytochrome_P450_fung"/>
</dbReference>
<dbReference type="OrthoDB" id="2802867at2759"/>
<keyword evidence="8" id="KW-0560">Oxidoreductase</keyword>
<evidence type="ECO:0000256" key="11">
    <source>
        <dbReference type="ARBA" id="ARBA00023136"/>
    </source>
</evidence>
<dbReference type="GO" id="GO:0016020">
    <property type="term" value="C:membrane"/>
    <property type="evidence" value="ECO:0007669"/>
    <property type="project" value="UniProtKB-SubCell"/>
</dbReference>